<evidence type="ECO:0000256" key="5">
    <source>
        <dbReference type="ARBA" id="ARBA00022679"/>
    </source>
</evidence>
<evidence type="ECO:0000256" key="9">
    <source>
        <dbReference type="ARBA" id="ARBA00023012"/>
    </source>
</evidence>
<dbReference type="EC" id="2.7.13.3" evidence="3"/>
<evidence type="ECO:0000259" key="13">
    <source>
        <dbReference type="PROSITE" id="PS50109"/>
    </source>
</evidence>
<dbReference type="InterPro" id="IPR036890">
    <property type="entry name" value="HATPase_C_sf"/>
</dbReference>
<dbReference type="SMART" id="SM00388">
    <property type="entry name" value="HisKA"/>
    <property type="match status" value="1"/>
</dbReference>
<keyword evidence="9" id="KW-0902">Two-component regulatory system</keyword>
<evidence type="ECO:0000256" key="8">
    <source>
        <dbReference type="ARBA" id="ARBA00022840"/>
    </source>
</evidence>
<keyword evidence="6" id="KW-0547">Nucleotide-binding</keyword>
<dbReference type="Pfam" id="PF02518">
    <property type="entry name" value="HATPase_c"/>
    <property type="match status" value="1"/>
</dbReference>
<dbReference type="GO" id="GO:0005886">
    <property type="term" value="C:plasma membrane"/>
    <property type="evidence" value="ECO:0007669"/>
    <property type="project" value="TreeGrafter"/>
</dbReference>
<dbReference type="InterPro" id="IPR036097">
    <property type="entry name" value="HisK_dim/P_sf"/>
</dbReference>
<name>A0A967KAX6_9PROT</name>
<feature type="transmembrane region" description="Helical" evidence="12">
    <location>
        <begin position="12"/>
        <end position="36"/>
    </location>
</feature>
<accession>A0A967KAX6</accession>
<evidence type="ECO:0000256" key="12">
    <source>
        <dbReference type="SAM" id="Phobius"/>
    </source>
</evidence>
<dbReference type="SUPFAM" id="SSF47384">
    <property type="entry name" value="Homodimeric domain of signal transducing histidine kinase"/>
    <property type="match status" value="1"/>
</dbReference>
<keyword evidence="10 12" id="KW-0472">Membrane</keyword>
<dbReference type="Proteomes" id="UP000761264">
    <property type="component" value="Unassembled WGS sequence"/>
</dbReference>
<keyword evidence="4" id="KW-0597">Phosphoprotein</keyword>
<protein>
    <recommendedName>
        <fullName evidence="3">histidine kinase</fullName>
        <ecNumber evidence="3">2.7.13.3</ecNumber>
    </recommendedName>
</protein>
<dbReference type="SMART" id="SM00387">
    <property type="entry name" value="HATPase_c"/>
    <property type="match status" value="1"/>
</dbReference>
<dbReference type="InterPro" id="IPR003661">
    <property type="entry name" value="HisK_dim/P_dom"/>
</dbReference>
<dbReference type="PRINTS" id="PR00344">
    <property type="entry name" value="BCTRLSENSOR"/>
</dbReference>
<keyword evidence="5" id="KW-0808">Transferase</keyword>
<evidence type="ECO:0000256" key="2">
    <source>
        <dbReference type="ARBA" id="ARBA00004370"/>
    </source>
</evidence>
<evidence type="ECO:0000256" key="10">
    <source>
        <dbReference type="ARBA" id="ARBA00023136"/>
    </source>
</evidence>
<dbReference type="GO" id="GO:0009927">
    <property type="term" value="F:histidine phosphotransfer kinase activity"/>
    <property type="evidence" value="ECO:0007669"/>
    <property type="project" value="TreeGrafter"/>
</dbReference>
<dbReference type="PROSITE" id="PS50109">
    <property type="entry name" value="HIS_KIN"/>
    <property type="match status" value="1"/>
</dbReference>
<dbReference type="PANTHER" id="PTHR43047:SF72">
    <property type="entry name" value="OSMOSENSING HISTIDINE PROTEIN KINASE SLN1"/>
    <property type="match status" value="1"/>
</dbReference>
<dbReference type="Pfam" id="PF00512">
    <property type="entry name" value="HisKA"/>
    <property type="match status" value="1"/>
</dbReference>
<dbReference type="AlphaFoldDB" id="A0A967KAX6"/>
<keyword evidence="11" id="KW-0175">Coiled coil</keyword>
<evidence type="ECO:0000256" key="6">
    <source>
        <dbReference type="ARBA" id="ARBA00022741"/>
    </source>
</evidence>
<evidence type="ECO:0000256" key="4">
    <source>
        <dbReference type="ARBA" id="ARBA00022553"/>
    </source>
</evidence>
<reference evidence="14" key="1">
    <citation type="submission" date="2020-03" db="EMBL/GenBank/DDBJ databases">
        <title>Genome of Pelagibius litoralis DSM 21314T.</title>
        <authorList>
            <person name="Wang G."/>
        </authorList>
    </citation>
    <scope>NUCLEOTIDE SEQUENCE</scope>
    <source>
        <strain evidence="14">DSM 21314</strain>
    </source>
</reference>
<gene>
    <name evidence="14" type="ORF">HBA54_25090</name>
</gene>
<feature type="domain" description="Histidine kinase" evidence="13">
    <location>
        <begin position="229"/>
        <end position="451"/>
    </location>
</feature>
<dbReference type="GO" id="GO:0005524">
    <property type="term" value="F:ATP binding"/>
    <property type="evidence" value="ECO:0007669"/>
    <property type="project" value="UniProtKB-KW"/>
</dbReference>
<evidence type="ECO:0000256" key="11">
    <source>
        <dbReference type="SAM" id="Coils"/>
    </source>
</evidence>
<evidence type="ECO:0000256" key="1">
    <source>
        <dbReference type="ARBA" id="ARBA00000085"/>
    </source>
</evidence>
<sequence length="478" mass="52163">MHDRDQIGRLRYIMHRLAIIISLVTMVSLPLGYAVVSGSSQGDELHHHAEISAEQLAQYIYVHGAVWPYARERLSEIIAATQLRNTNLCQTVTLPDGREVVQYGMPPGQPVQSRSAGIVVNGVQVGTVTVESSLKPLLFRTMMVAFFGLLLGASVYVAMHLLPLSTLDKALDALQESHKRIEAHATETDYAYGELKRQYRLVEETTQELMRARDQALSADRAKSAFLATMSHELRTPLNAIIGFSEIMSNEMFGPLGDRRYREYCKSTRDSGLHLLAVINDVLDISKIEAGKLDLHCEELELRELLEDSCRLVRGKVEDVGVALELVSPAVSLPVVWVDPVKVKQIVLNLLSNALKFTAPGGKIVITTGALCDEGVYFAVTDTGIGMDEAEVALALQPFRQVDNGHARKYEGTGLGLPLAKGLVEQHGGRLEIESNPGQGTAVTVILPVKHARGVIPSVPIKENAIPVSSVRASSQAV</sequence>
<comment type="subcellular location">
    <subcellularLocation>
        <location evidence="2">Membrane</location>
    </subcellularLocation>
</comment>
<dbReference type="CDD" id="cd16922">
    <property type="entry name" value="HATPase_EvgS-ArcB-TorS-like"/>
    <property type="match status" value="1"/>
</dbReference>
<keyword evidence="7 14" id="KW-0418">Kinase</keyword>
<feature type="coiled-coil region" evidence="11">
    <location>
        <begin position="164"/>
        <end position="222"/>
    </location>
</feature>
<evidence type="ECO:0000256" key="7">
    <source>
        <dbReference type="ARBA" id="ARBA00022777"/>
    </source>
</evidence>
<dbReference type="InterPro" id="IPR003594">
    <property type="entry name" value="HATPase_dom"/>
</dbReference>
<keyword evidence="15" id="KW-1185">Reference proteome</keyword>
<keyword evidence="12" id="KW-1133">Transmembrane helix</keyword>
<dbReference type="EMBL" id="JAAQPH010000027">
    <property type="protein sequence ID" value="NIA71878.1"/>
    <property type="molecule type" value="Genomic_DNA"/>
</dbReference>
<keyword evidence="12" id="KW-0812">Transmembrane</keyword>
<dbReference type="RefSeq" id="WP_167230202.1">
    <property type="nucleotide sequence ID" value="NZ_JAAQPH010000027.1"/>
</dbReference>
<keyword evidence="8" id="KW-0067">ATP-binding</keyword>
<evidence type="ECO:0000313" key="15">
    <source>
        <dbReference type="Proteomes" id="UP000761264"/>
    </source>
</evidence>
<feature type="transmembrane region" description="Helical" evidence="12">
    <location>
        <begin position="137"/>
        <end position="159"/>
    </location>
</feature>
<comment type="caution">
    <text evidence="14">The sequence shown here is derived from an EMBL/GenBank/DDBJ whole genome shotgun (WGS) entry which is preliminary data.</text>
</comment>
<evidence type="ECO:0000256" key="3">
    <source>
        <dbReference type="ARBA" id="ARBA00012438"/>
    </source>
</evidence>
<dbReference type="InterPro" id="IPR004358">
    <property type="entry name" value="Sig_transdc_His_kin-like_C"/>
</dbReference>
<organism evidence="14 15">
    <name type="scientific">Pelagibius litoralis</name>
    <dbReference type="NCBI Taxonomy" id="374515"/>
    <lineage>
        <taxon>Bacteria</taxon>
        <taxon>Pseudomonadati</taxon>
        <taxon>Pseudomonadota</taxon>
        <taxon>Alphaproteobacteria</taxon>
        <taxon>Rhodospirillales</taxon>
        <taxon>Rhodovibrionaceae</taxon>
        <taxon>Pelagibius</taxon>
    </lineage>
</organism>
<dbReference type="PANTHER" id="PTHR43047">
    <property type="entry name" value="TWO-COMPONENT HISTIDINE PROTEIN KINASE"/>
    <property type="match status" value="1"/>
</dbReference>
<proteinExistence type="predicted"/>
<dbReference type="CDD" id="cd00082">
    <property type="entry name" value="HisKA"/>
    <property type="match status" value="1"/>
</dbReference>
<dbReference type="GO" id="GO:0000155">
    <property type="term" value="F:phosphorelay sensor kinase activity"/>
    <property type="evidence" value="ECO:0007669"/>
    <property type="project" value="InterPro"/>
</dbReference>
<dbReference type="InterPro" id="IPR005467">
    <property type="entry name" value="His_kinase_dom"/>
</dbReference>
<dbReference type="Gene3D" id="3.30.565.10">
    <property type="entry name" value="Histidine kinase-like ATPase, C-terminal domain"/>
    <property type="match status" value="1"/>
</dbReference>
<comment type="catalytic activity">
    <reaction evidence="1">
        <text>ATP + protein L-histidine = ADP + protein N-phospho-L-histidine.</text>
        <dbReference type="EC" id="2.7.13.3"/>
    </reaction>
</comment>
<evidence type="ECO:0000313" key="14">
    <source>
        <dbReference type="EMBL" id="NIA71878.1"/>
    </source>
</evidence>
<dbReference type="FunFam" id="1.10.287.130:FF:000038">
    <property type="entry name" value="Sensory transduction histidine kinase"/>
    <property type="match status" value="1"/>
</dbReference>
<dbReference type="Gene3D" id="1.10.287.130">
    <property type="match status" value="1"/>
</dbReference>
<dbReference type="SUPFAM" id="SSF55874">
    <property type="entry name" value="ATPase domain of HSP90 chaperone/DNA topoisomerase II/histidine kinase"/>
    <property type="match status" value="1"/>
</dbReference>